<feature type="transmembrane region" description="Helical" evidence="2">
    <location>
        <begin position="12"/>
        <end position="32"/>
    </location>
</feature>
<dbReference type="InterPro" id="IPR019436">
    <property type="entry name" value="Say1-like"/>
</dbReference>
<gene>
    <name evidence="3" type="ORF">AAF712_011075</name>
</gene>
<dbReference type="InterPro" id="IPR050300">
    <property type="entry name" value="GDXG_lipolytic_enzyme"/>
</dbReference>
<evidence type="ECO:0008006" key="5">
    <source>
        <dbReference type="Google" id="ProtNLM"/>
    </source>
</evidence>
<keyword evidence="2" id="KW-1133">Transmembrane helix</keyword>
<dbReference type="PANTHER" id="PTHR48081">
    <property type="entry name" value="AB HYDROLASE SUPERFAMILY PROTEIN C4A8.06C"/>
    <property type="match status" value="1"/>
</dbReference>
<protein>
    <recommendedName>
        <fullName evidence="5">Alpha/beta hydrolase fold-3 domain-containing protein</fullName>
    </recommendedName>
</protein>
<keyword evidence="2" id="KW-0472">Membrane</keyword>
<sequence length="374" mass="41935">MPSLTLWERISFFPRLLPLPAVLVYTAFKSFFHKGYRNRKLYRVIFDAASRYVTGIASVRQLQWVNGPTLTTYEVWAKAHKVTPVVEVLRAGEGKTFNLYWIEEKSAEHVLIYIHGGGFMLPISDFMFTFWLLVQQGVKTKSGGKTLAIAVVDYSLHPVTFPNQLTELINAINHCLSDGPSRKPANIHLAGDSCGANVILQLVSHSFHPVPGVPVSPIPFETQKTPLRSALLISPWTSLNEQTPSQMTNNADALDAKTLRRWGSMYVSGIPHNFLTPEFDYTPYIKVHHAPKDWLIGMERIVERVYITTGTAECLLDDALLLHERLAGPGMQGVEVKMDIQDYGVHDDPIFDIGAEKQLNAVGERIIDWLAEGL</sequence>
<dbReference type="Pfam" id="PF10340">
    <property type="entry name" value="Say1_Mug180"/>
    <property type="match status" value="1"/>
</dbReference>
<name>A0ABR2ZLG3_9AGAR</name>
<keyword evidence="4" id="KW-1185">Reference proteome</keyword>
<dbReference type="Proteomes" id="UP001437256">
    <property type="component" value="Unassembled WGS sequence"/>
</dbReference>
<keyword evidence="1" id="KW-0378">Hydrolase</keyword>
<evidence type="ECO:0000313" key="3">
    <source>
        <dbReference type="EMBL" id="KAL0062075.1"/>
    </source>
</evidence>
<dbReference type="Gene3D" id="3.40.50.1820">
    <property type="entry name" value="alpha/beta hydrolase"/>
    <property type="match status" value="1"/>
</dbReference>
<dbReference type="SUPFAM" id="SSF53474">
    <property type="entry name" value="alpha/beta-Hydrolases"/>
    <property type="match status" value="1"/>
</dbReference>
<accession>A0ABR2ZLG3</accession>
<evidence type="ECO:0000256" key="2">
    <source>
        <dbReference type="SAM" id="Phobius"/>
    </source>
</evidence>
<dbReference type="EMBL" id="JBBXMP010000115">
    <property type="protein sequence ID" value="KAL0062075.1"/>
    <property type="molecule type" value="Genomic_DNA"/>
</dbReference>
<dbReference type="InterPro" id="IPR029058">
    <property type="entry name" value="AB_hydrolase_fold"/>
</dbReference>
<organism evidence="3 4">
    <name type="scientific">Marasmius tenuissimus</name>
    <dbReference type="NCBI Taxonomy" id="585030"/>
    <lineage>
        <taxon>Eukaryota</taxon>
        <taxon>Fungi</taxon>
        <taxon>Dikarya</taxon>
        <taxon>Basidiomycota</taxon>
        <taxon>Agaricomycotina</taxon>
        <taxon>Agaricomycetes</taxon>
        <taxon>Agaricomycetidae</taxon>
        <taxon>Agaricales</taxon>
        <taxon>Marasmiineae</taxon>
        <taxon>Marasmiaceae</taxon>
        <taxon>Marasmius</taxon>
    </lineage>
</organism>
<dbReference type="PANTHER" id="PTHR48081:SF31">
    <property type="entry name" value="STERYL ACETYL HYDROLASE MUG81-RELATED"/>
    <property type="match status" value="1"/>
</dbReference>
<proteinExistence type="predicted"/>
<reference evidence="3 4" key="1">
    <citation type="submission" date="2024-05" db="EMBL/GenBank/DDBJ databases">
        <title>A draft genome resource for the thread blight pathogen Marasmius tenuissimus strain MS-2.</title>
        <authorList>
            <person name="Yulfo-Soto G.E."/>
            <person name="Baruah I.K."/>
            <person name="Amoako-Attah I."/>
            <person name="Bukari Y."/>
            <person name="Meinhardt L.W."/>
            <person name="Bailey B.A."/>
            <person name="Cohen S.P."/>
        </authorList>
    </citation>
    <scope>NUCLEOTIDE SEQUENCE [LARGE SCALE GENOMIC DNA]</scope>
    <source>
        <strain evidence="3 4">MS-2</strain>
    </source>
</reference>
<evidence type="ECO:0000313" key="4">
    <source>
        <dbReference type="Proteomes" id="UP001437256"/>
    </source>
</evidence>
<feature type="transmembrane region" description="Helical" evidence="2">
    <location>
        <begin position="110"/>
        <end position="134"/>
    </location>
</feature>
<comment type="caution">
    <text evidence="3">The sequence shown here is derived from an EMBL/GenBank/DDBJ whole genome shotgun (WGS) entry which is preliminary data.</text>
</comment>
<evidence type="ECO:0000256" key="1">
    <source>
        <dbReference type="ARBA" id="ARBA00022801"/>
    </source>
</evidence>
<keyword evidence="2" id="KW-0812">Transmembrane</keyword>